<evidence type="ECO:0000256" key="1">
    <source>
        <dbReference type="SAM" id="Phobius"/>
    </source>
</evidence>
<gene>
    <name evidence="2" type="ORF">CA54_20540</name>
</gene>
<dbReference type="OrthoDB" id="9780267at2"/>
<keyword evidence="1" id="KW-0472">Membrane</keyword>
<sequence>MNLPVLPAEQESDDSITLDQPLFVLLSKIYLHGIIALLVLYVLIAAVGSILPYFDFIANPPARVVLAVFSILLLPPLIGIVIRFVILPMVEKHSTWSRFSNWDERLFSEVIRAKESAQIVLVDWPTDRLRTMGVLTRSFVDESTGEHLAAVYVLSTSTTRHGYVHVCRLREVTQTNMTLKQWQLFQVTLGAFGPKSVQTRDMDAEG</sequence>
<organism evidence="2 3">
    <name type="scientific">Symmachiella macrocystis</name>
    <dbReference type="NCBI Taxonomy" id="2527985"/>
    <lineage>
        <taxon>Bacteria</taxon>
        <taxon>Pseudomonadati</taxon>
        <taxon>Planctomycetota</taxon>
        <taxon>Planctomycetia</taxon>
        <taxon>Planctomycetales</taxon>
        <taxon>Planctomycetaceae</taxon>
        <taxon>Symmachiella</taxon>
    </lineage>
</organism>
<evidence type="ECO:0000313" key="3">
    <source>
        <dbReference type="Proteomes" id="UP000320735"/>
    </source>
</evidence>
<dbReference type="AlphaFoldDB" id="A0A5C6BNE4"/>
<feature type="transmembrane region" description="Helical" evidence="1">
    <location>
        <begin position="66"/>
        <end position="90"/>
    </location>
</feature>
<reference evidence="2 3" key="1">
    <citation type="submission" date="2019-02" db="EMBL/GenBank/DDBJ databases">
        <title>Deep-cultivation of Planctomycetes and their phenomic and genomic characterization uncovers novel biology.</title>
        <authorList>
            <person name="Wiegand S."/>
            <person name="Jogler M."/>
            <person name="Boedeker C."/>
            <person name="Pinto D."/>
            <person name="Vollmers J."/>
            <person name="Rivas-Marin E."/>
            <person name="Kohn T."/>
            <person name="Peeters S.H."/>
            <person name="Heuer A."/>
            <person name="Rast P."/>
            <person name="Oberbeckmann S."/>
            <person name="Bunk B."/>
            <person name="Jeske O."/>
            <person name="Meyerdierks A."/>
            <person name="Storesund J.E."/>
            <person name="Kallscheuer N."/>
            <person name="Luecker S."/>
            <person name="Lage O.M."/>
            <person name="Pohl T."/>
            <person name="Merkel B.J."/>
            <person name="Hornburger P."/>
            <person name="Mueller R.-W."/>
            <person name="Bruemmer F."/>
            <person name="Labrenz M."/>
            <person name="Spormann A.M."/>
            <person name="Op Den Camp H."/>
            <person name="Overmann J."/>
            <person name="Amann R."/>
            <person name="Jetten M.S.M."/>
            <person name="Mascher T."/>
            <person name="Medema M.H."/>
            <person name="Devos D.P."/>
            <person name="Kaster A.-K."/>
            <person name="Ovreas L."/>
            <person name="Rohde M."/>
            <person name="Galperin M.Y."/>
            <person name="Jogler C."/>
        </authorList>
    </citation>
    <scope>NUCLEOTIDE SEQUENCE [LARGE SCALE GENOMIC DNA]</scope>
    <source>
        <strain evidence="2 3">CA54</strain>
    </source>
</reference>
<dbReference type="Proteomes" id="UP000320735">
    <property type="component" value="Unassembled WGS sequence"/>
</dbReference>
<keyword evidence="1" id="KW-1133">Transmembrane helix</keyword>
<dbReference type="RefSeq" id="WP_146370581.1">
    <property type="nucleotide sequence ID" value="NZ_SJPP01000001.1"/>
</dbReference>
<proteinExistence type="predicted"/>
<evidence type="ECO:0000313" key="2">
    <source>
        <dbReference type="EMBL" id="TWU13222.1"/>
    </source>
</evidence>
<keyword evidence="1" id="KW-0812">Transmembrane</keyword>
<keyword evidence="3" id="KW-1185">Reference proteome</keyword>
<feature type="transmembrane region" description="Helical" evidence="1">
    <location>
        <begin position="29"/>
        <end position="54"/>
    </location>
</feature>
<dbReference type="EMBL" id="SJPP01000001">
    <property type="protein sequence ID" value="TWU13222.1"/>
    <property type="molecule type" value="Genomic_DNA"/>
</dbReference>
<name>A0A5C6BNE4_9PLAN</name>
<comment type="caution">
    <text evidence="2">The sequence shown here is derived from an EMBL/GenBank/DDBJ whole genome shotgun (WGS) entry which is preliminary data.</text>
</comment>
<protein>
    <submittedName>
        <fullName evidence="2">Uncharacterized protein</fullName>
    </submittedName>
</protein>
<accession>A0A5C6BNE4</accession>